<keyword evidence="6 7" id="KW-0804">Transcription</keyword>
<dbReference type="NCBIfam" id="TIGR01529">
    <property type="entry name" value="argR_whole"/>
    <property type="match status" value="1"/>
</dbReference>
<feature type="domain" description="Arginine repressor DNA-binding" evidence="9">
    <location>
        <begin position="2"/>
        <end position="66"/>
    </location>
</feature>
<organism evidence="11 12">
    <name type="scientific">Paenibacillus agaridevorans</name>
    <dbReference type="NCBI Taxonomy" id="171404"/>
    <lineage>
        <taxon>Bacteria</taxon>
        <taxon>Bacillati</taxon>
        <taxon>Bacillota</taxon>
        <taxon>Bacilli</taxon>
        <taxon>Bacillales</taxon>
        <taxon>Paenibacillaceae</taxon>
        <taxon>Paenibacillus</taxon>
    </lineage>
</organism>
<protein>
    <recommendedName>
        <fullName evidence="7 8">Arginine repressor</fullName>
    </recommendedName>
</protein>
<comment type="similarity">
    <text evidence="2 7">Belongs to the ArgR family.</text>
</comment>
<dbReference type="NCBIfam" id="NF003281">
    <property type="entry name" value="PRK04280.1"/>
    <property type="match status" value="1"/>
</dbReference>
<name>A0A2R5F6K3_9BACL</name>
<dbReference type="InterPro" id="IPR036390">
    <property type="entry name" value="WH_DNA-bd_sf"/>
</dbReference>
<dbReference type="GO" id="GO:0003677">
    <property type="term" value="F:DNA binding"/>
    <property type="evidence" value="ECO:0007669"/>
    <property type="project" value="UniProtKB-KW"/>
</dbReference>
<dbReference type="InterPro" id="IPR036388">
    <property type="entry name" value="WH-like_DNA-bd_sf"/>
</dbReference>
<dbReference type="InterPro" id="IPR001669">
    <property type="entry name" value="Arg_repress"/>
</dbReference>
<keyword evidence="7" id="KW-0678">Repressor</keyword>
<comment type="function">
    <text evidence="7">Regulates arginine biosynthesis genes.</text>
</comment>
<dbReference type="InterPro" id="IPR020899">
    <property type="entry name" value="Arg_repress_C"/>
</dbReference>
<dbReference type="GO" id="GO:1900079">
    <property type="term" value="P:regulation of arginine biosynthetic process"/>
    <property type="evidence" value="ECO:0007669"/>
    <property type="project" value="UniProtKB-UniRule"/>
</dbReference>
<evidence type="ECO:0000313" key="11">
    <source>
        <dbReference type="EMBL" id="GBG12114.1"/>
    </source>
</evidence>
<dbReference type="HAMAP" id="MF_00173">
    <property type="entry name" value="Arg_repressor"/>
    <property type="match status" value="1"/>
</dbReference>
<keyword evidence="12" id="KW-1185">Reference proteome</keyword>
<dbReference type="PANTHER" id="PTHR34471:SF1">
    <property type="entry name" value="ARGININE REPRESSOR"/>
    <property type="match status" value="1"/>
</dbReference>
<dbReference type="PRINTS" id="PR01467">
    <property type="entry name" value="ARGREPRESSOR"/>
</dbReference>
<comment type="pathway">
    <text evidence="7">Amino-acid biosynthesis; L-arginine biosynthesis [regulation].</text>
</comment>
<evidence type="ECO:0000256" key="7">
    <source>
        <dbReference type="HAMAP-Rule" id="MF_00173"/>
    </source>
</evidence>
<dbReference type="UniPathway" id="UPA00068"/>
<keyword evidence="7" id="KW-0028">Amino-acid biosynthesis</keyword>
<dbReference type="Gene3D" id="1.10.10.10">
    <property type="entry name" value="Winged helix-like DNA-binding domain superfamily/Winged helix DNA-binding domain"/>
    <property type="match status" value="1"/>
</dbReference>
<keyword evidence="5 7" id="KW-0238">DNA-binding</keyword>
<keyword evidence="7" id="KW-0055">Arginine biosynthesis</keyword>
<dbReference type="GO" id="GO:0006526">
    <property type="term" value="P:L-arginine biosynthetic process"/>
    <property type="evidence" value="ECO:0007669"/>
    <property type="project" value="UniProtKB-UniPathway"/>
</dbReference>
<gene>
    <name evidence="7" type="primary">argR</name>
    <name evidence="11" type="ORF">PAT3040_06975</name>
</gene>
<dbReference type="Pfam" id="PF01316">
    <property type="entry name" value="Arg_repressor"/>
    <property type="match status" value="1"/>
</dbReference>
<dbReference type="Gene3D" id="3.30.1360.40">
    <property type="match status" value="1"/>
</dbReference>
<dbReference type="Pfam" id="PF02863">
    <property type="entry name" value="Arg_repressor_C"/>
    <property type="match status" value="1"/>
</dbReference>
<dbReference type="GO" id="GO:0034618">
    <property type="term" value="F:arginine binding"/>
    <property type="evidence" value="ECO:0007669"/>
    <property type="project" value="InterPro"/>
</dbReference>
<evidence type="ECO:0000256" key="5">
    <source>
        <dbReference type="ARBA" id="ARBA00023125"/>
    </source>
</evidence>
<feature type="domain" description="Arginine repressor C-terminal" evidence="10">
    <location>
        <begin position="82"/>
        <end position="146"/>
    </location>
</feature>
<proteinExistence type="inferred from homology"/>
<dbReference type="SUPFAM" id="SSF46785">
    <property type="entry name" value="Winged helix' DNA-binding domain"/>
    <property type="match status" value="1"/>
</dbReference>
<keyword evidence="3 7" id="KW-0963">Cytoplasm</keyword>
<evidence type="ECO:0000256" key="3">
    <source>
        <dbReference type="ARBA" id="ARBA00022490"/>
    </source>
</evidence>
<dbReference type="GO" id="GO:0003700">
    <property type="term" value="F:DNA-binding transcription factor activity"/>
    <property type="evidence" value="ECO:0007669"/>
    <property type="project" value="UniProtKB-UniRule"/>
</dbReference>
<comment type="subcellular location">
    <subcellularLocation>
        <location evidence="1 7">Cytoplasm</location>
    </subcellularLocation>
</comment>
<dbReference type="InterPro" id="IPR020900">
    <property type="entry name" value="Arg_repress_DNA-bd"/>
</dbReference>
<dbReference type="PANTHER" id="PTHR34471">
    <property type="entry name" value="ARGININE REPRESSOR"/>
    <property type="match status" value="1"/>
</dbReference>
<dbReference type="SUPFAM" id="SSF55252">
    <property type="entry name" value="C-terminal domain of arginine repressor"/>
    <property type="match status" value="1"/>
</dbReference>
<reference evidence="11 12" key="1">
    <citation type="submission" date="2017-08" db="EMBL/GenBank/DDBJ databases">
        <title>Substantial Increase in Enzyme Production by Combined Drug-Resistance Mutations in Paenibacillus agaridevorans.</title>
        <authorList>
            <person name="Tanaka Y."/>
            <person name="Funane K."/>
            <person name="Hosaka T."/>
            <person name="Shiwa Y."/>
            <person name="Fujita N."/>
            <person name="Miyazaki T."/>
            <person name="Yoshikawa H."/>
            <person name="Murakami K."/>
            <person name="Kasahara K."/>
            <person name="Inaoka T."/>
            <person name="Hiraga Y."/>
            <person name="Ochi K."/>
        </authorList>
    </citation>
    <scope>NUCLEOTIDE SEQUENCE [LARGE SCALE GENOMIC DNA]</scope>
    <source>
        <strain evidence="11 12">T-3040</strain>
    </source>
</reference>
<evidence type="ECO:0000256" key="1">
    <source>
        <dbReference type="ARBA" id="ARBA00004496"/>
    </source>
</evidence>
<sequence length="150" mass="16986">MKGIRQFRIREIITNGIIETQEELVEALRESGMQVTQATISRDIKELMLIKVPIEEGRYKYSLPTDVGRQNPIHKLKRAIVDHFTGIDYTDNLIVLKCMPGTANTIGGLIDNMEWSEVMGTICGDDTILIICRTKPHSATVTERLLEMLN</sequence>
<evidence type="ECO:0000256" key="6">
    <source>
        <dbReference type="ARBA" id="ARBA00023163"/>
    </source>
</evidence>
<accession>A0A2R5F6K3</accession>
<evidence type="ECO:0000259" key="9">
    <source>
        <dbReference type="Pfam" id="PF01316"/>
    </source>
</evidence>
<dbReference type="AlphaFoldDB" id="A0A2R5F6K3"/>
<dbReference type="GO" id="GO:0005737">
    <property type="term" value="C:cytoplasm"/>
    <property type="evidence" value="ECO:0007669"/>
    <property type="project" value="UniProtKB-SubCell"/>
</dbReference>
<dbReference type="EMBL" id="BDQX01000458">
    <property type="protein sequence ID" value="GBG12114.1"/>
    <property type="molecule type" value="Genomic_DNA"/>
</dbReference>
<evidence type="ECO:0000313" key="12">
    <source>
        <dbReference type="Proteomes" id="UP000245202"/>
    </source>
</evidence>
<evidence type="ECO:0000256" key="8">
    <source>
        <dbReference type="NCBIfam" id="TIGR01529"/>
    </source>
</evidence>
<keyword evidence="4 7" id="KW-0805">Transcription regulation</keyword>
<comment type="caution">
    <text evidence="11">The sequence shown here is derived from an EMBL/GenBank/DDBJ whole genome shotgun (WGS) entry which is preliminary data.</text>
</comment>
<dbReference type="RefSeq" id="WP_087567076.1">
    <property type="nucleotide sequence ID" value="NZ_BDQX01000458.1"/>
</dbReference>
<evidence type="ECO:0000259" key="10">
    <source>
        <dbReference type="Pfam" id="PF02863"/>
    </source>
</evidence>
<evidence type="ECO:0000256" key="2">
    <source>
        <dbReference type="ARBA" id="ARBA00008316"/>
    </source>
</evidence>
<dbReference type="Proteomes" id="UP000245202">
    <property type="component" value="Unassembled WGS sequence"/>
</dbReference>
<dbReference type="InterPro" id="IPR036251">
    <property type="entry name" value="Arg_repress_C_sf"/>
</dbReference>
<dbReference type="GO" id="GO:0051259">
    <property type="term" value="P:protein complex oligomerization"/>
    <property type="evidence" value="ECO:0007669"/>
    <property type="project" value="InterPro"/>
</dbReference>
<evidence type="ECO:0000256" key="4">
    <source>
        <dbReference type="ARBA" id="ARBA00023015"/>
    </source>
</evidence>